<evidence type="ECO:0000256" key="1">
    <source>
        <dbReference type="SAM" id="MobiDB-lite"/>
    </source>
</evidence>
<feature type="region of interest" description="Disordered" evidence="1">
    <location>
        <begin position="1"/>
        <end position="22"/>
    </location>
</feature>
<dbReference type="SUPFAM" id="SSF53041">
    <property type="entry name" value="Resolvase-like"/>
    <property type="match status" value="1"/>
</dbReference>
<evidence type="ECO:0000259" key="2">
    <source>
        <dbReference type="PROSITE" id="PS51736"/>
    </source>
</evidence>
<dbReference type="PROSITE" id="PS51736">
    <property type="entry name" value="RECOMBINASES_3"/>
    <property type="match status" value="1"/>
</dbReference>
<dbReference type="Gene3D" id="3.90.1750.20">
    <property type="entry name" value="Putative Large Serine Recombinase, Chain B, Domain 2"/>
    <property type="match status" value="1"/>
</dbReference>
<accession>A0A2Z3JJ82</accession>
<dbReference type="Pfam" id="PF00239">
    <property type="entry name" value="Resolvase"/>
    <property type="match status" value="1"/>
</dbReference>
<organism evidence="4 5">
    <name type="scientific">Deinococcus irradiatisoli</name>
    <dbReference type="NCBI Taxonomy" id="2202254"/>
    <lineage>
        <taxon>Bacteria</taxon>
        <taxon>Thermotogati</taxon>
        <taxon>Deinococcota</taxon>
        <taxon>Deinococci</taxon>
        <taxon>Deinococcales</taxon>
        <taxon>Deinococcaceae</taxon>
        <taxon>Deinococcus</taxon>
    </lineage>
</organism>
<protein>
    <submittedName>
        <fullName evidence="4">Recombinase family protein</fullName>
    </submittedName>
</protein>
<dbReference type="OrthoDB" id="65783at2"/>
<dbReference type="Pfam" id="PF13408">
    <property type="entry name" value="Zn_ribbon_recom"/>
    <property type="match status" value="1"/>
</dbReference>
<dbReference type="Gene3D" id="3.40.50.1390">
    <property type="entry name" value="Resolvase, N-terminal catalytic domain"/>
    <property type="match status" value="1"/>
</dbReference>
<dbReference type="InterPro" id="IPR038109">
    <property type="entry name" value="DNA_bind_recomb_sf"/>
</dbReference>
<dbReference type="KEGG" id="dez:DKM44_13035"/>
<dbReference type="PANTHER" id="PTHR30461">
    <property type="entry name" value="DNA-INVERTASE FROM LAMBDOID PROPHAGE"/>
    <property type="match status" value="1"/>
</dbReference>
<feature type="domain" description="Resolvase/invertase-type recombinase catalytic" evidence="2">
    <location>
        <begin position="40"/>
        <end position="184"/>
    </location>
</feature>
<evidence type="ECO:0000259" key="3">
    <source>
        <dbReference type="PROSITE" id="PS51737"/>
    </source>
</evidence>
<keyword evidence="5" id="KW-1185">Reference proteome</keyword>
<dbReference type="CDD" id="cd00338">
    <property type="entry name" value="Ser_Recombinase"/>
    <property type="match status" value="1"/>
</dbReference>
<dbReference type="GO" id="GO:0003677">
    <property type="term" value="F:DNA binding"/>
    <property type="evidence" value="ECO:0007669"/>
    <property type="project" value="InterPro"/>
</dbReference>
<evidence type="ECO:0000313" key="5">
    <source>
        <dbReference type="Proteomes" id="UP000245368"/>
    </source>
</evidence>
<dbReference type="EMBL" id="CP029494">
    <property type="protein sequence ID" value="AWN24046.1"/>
    <property type="molecule type" value="Genomic_DNA"/>
</dbReference>
<dbReference type="Pfam" id="PF07508">
    <property type="entry name" value="Recombinase"/>
    <property type="match status" value="1"/>
</dbReference>
<dbReference type="InterPro" id="IPR050639">
    <property type="entry name" value="SSR_resolvase"/>
</dbReference>
<dbReference type="InterPro" id="IPR006119">
    <property type="entry name" value="Resolv_N"/>
</dbReference>
<dbReference type="PANTHER" id="PTHR30461:SF23">
    <property type="entry name" value="DNA RECOMBINASE-RELATED"/>
    <property type="match status" value="1"/>
</dbReference>
<dbReference type="InterPro" id="IPR025827">
    <property type="entry name" value="Zn_ribbon_recom_dom"/>
</dbReference>
<reference evidence="4 5" key="1">
    <citation type="submission" date="2018-05" db="EMBL/GenBank/DDBJ databases">
        <title>Complete Genome Sequence of Deinococcus sp. strain 17bor-2.</title>
        <authorList>
            <person name="Srinivasan S."/>
        </authorList>
    </citation>
    <scope>NUCLEOTIDE SEQUENCE [LARGE SCALE GENOMIC DNA]</scope>
    <source>
        <strain evidence="4 5">17bor-2</strain>
    </source>
</reference>
<dbReference type="AlphaFoldDB" id="A0A2Z3JJ82"/>
<sequence length="491" mass="53941">MGCTGARSYDPPRLHLTASPEAQARQRLPAQAGDFPMTRPTALYLRCSTSPQMEKFGPSVQRELVNSYAQRMGLSITGTYEDAISGTKARRDALDQLLIEAPRYEAVVISSVDRLARRVRIAYGVLDELAEAGLEVHSADMGLIDLEDESSGMSFGLRSVMADAQHRQIVKRMHAAKVAKVRAGEPIKPLNGFGWKQGVIDEAEAAWLRLIFDRIRSVGANILARELNTQGVTTRSGRRWSKTTVLQLITNPVYMGEYRYGRGPTRRGRIKAVCQVEAIISPALWQAANEAVQRRATSKGRTSSLEDFPLSGRLTCGTCGRSMGGVSVHRKSGMIHRYYACNSRYAEVDPCPHRTNYPAEKVHAAVMEELEGALRNPADLERLIDLPTPQAPDLGHVERDAERRLSRLEAAYDAGAYTAIEYAERRRALQAEREALTQLVARVAVPAPDLKKAARALEEALRSGKLALAVAPLGLRGVLQPGGDVEIRIAP</sequence>
<dbReference type="PROSITE" id="PS51737">
    <property type="entry name" value="RECOMBINASE_DNA_BIND"/>
    <property type="match status" value="1"/>
</dbReference>
<evidence type="ECO:0000313" key="4">
    <source>
        <dbReference type="EMBL" id="AWN24046.1"/>
    </source>
</evidence>
<gene>
    <name evidence="4" type="ORF">DKM44_13035</name>
</gene>
<name>A0A2Z3JJ82_9DEIO</name>
<dbReference type="GO" id="GO:0000150">
    <property type="term" value="F:DNA strand exchange activity"/>
    <property type="evidence" value="ECO:0007669"/>
    <property type="project" value="InterPro"/>
</dbReference>
<feature type="domain" description="Recombinase" evidence="3">
    <location>
        <begin position="186"/>
        <end position="298"/>
    </location>
</feature>
<proteinExistence type="predicted"/>
<dbReference type="SMART" id="SM00857">
    <property type="entry name" value="Resolvase"/>
    <property type="match status" value="1"/>
</dbReference>
<dbReference type="InterPro" id="IPR036162">
    <property type="entry name" value="Resolvase-like_N_sf"/>
</dbReference>
<dbReference type="Proteomes" id="UP000245368">
    <property type="component" value="Chromosome"/>
</dbReference>
<dbReference type="InterPro" id="IPR011109">
    <property type="entry name" value="DNA_bind_recombinase_dom"/>
</dbReference>